<name>A0A371R5R4_9CREN</name>
<dbReference type="EMBL" id="NMUF01000007">
    <property type="protein sequence ID" value="RFA99351.1"/>
    <property type="molecule type" value="Genomic_DNA"/>
</dbReference>
<dbReference type="InterPro" id="IPR014729">
    <property type="entry name" value="Rossmann-like_a/b/a_fold"/>
</dbReference>
<dbReference type="Pfam" id="PF01012">
    <property type="entry name" value="ETF"/>
    <property type="match status" value="1"/>
</dbReference>
<dbReference type="InterPro" id="IPR014730">
    <property type="entry name" value="ETF_a/b_N"/>
</dbReference>
<gene>
    <name evidence="2" type="ORF">CGL52_04055</name>
</gene>
<evidence type="ECO:0000313" key="2">
    <source>
        <dbReference type="EMBL" id="RFA99351.1"/>
    </source>
</evidence>
<evidence type="ECO:0000313" key="3">
    <source>
        <dbReference type="Proteomes" id="UP000256877"/>
    </source>
</evidence>
<feature type="domain" description="Electron transfer flavoprotein alpha/beta-subunit N-terminal" evidence="1">
    <location>
        <begin position="9"/>
        <end position="89"/>
    </location>
</feature>
<dbReference type="Gene3D" id="3.40.50.620">
    <property type="entry name" value="HUPs"/>
    <property type="match status" value="1"/>
</dbReference>
<comment type="caution">
    <text evidence="2">The sequence shown here is derived from an EMBL/GenBank/DDBJ whole genome shotgun (WGS) entry which is preliminary data.</text>
</comment>
<dbReference type="Proteomes" id="UP000256877">
    <property type="component" value="Unassembled WGS sequence"/>
</dbReference>
<proteinExistence type="predicted"/>
<organism evidence="2 3">
    <name type="scientific">Pyrobaculum aerophilum</name>
    <dbReference type="NCBI Taxonomy" id="13773"/>
    <lineage>
        <taxon>Archaea</taxon>
        <taxon>Thermoproteota</taxon>
        <taxon>Thermoprotei</taxon>
        <taxon>Thermoproteales</taxon>
        <taxon>Thermoproteaceae</taxon>
        <taxon>Pyrobaculum</taxon>
    </lineage>
</organism>
<dbReference type="AlphaFoldDB" id="A0A371R5R4"/>
<reference evidence="2 3" key="1">
    <citation type="submission" date="2017-07" db="EMBL/GenBank/DDBJ databases">
        <title>Draft genome sequence of aerobic hyperthermophilic archaea, Pyrobaculum aerophilum YKB31 and YKB32.</title>
        <authorList>
            <person name="Mochizuki T."/>
            <person name="Berliner A.J."/>
            <person name="Yoshida-Takashima Y."/>
            <person name="Takaki Y."/>
            <person name="Nunoura T."/>
            <person name="Takai K."/>
        </authorList>
    </citation>
    <scope>NUCLEOTIDE SEQUENCE [LARGE SCALE GENOMIC DNA]</scope>
    <source>
        <strain evidence="2 3">YKB32</strain>
    </source>
</reference>
<evidence type="ECO:0000259" key="1">
    <source>
        <dbReference type="Pfam" id="PF01012"/>
    </source>
</evidence>
<sequence>MGSGGALHFLWKDVLARVAARLGLGLTADCIDLKVENGRLAQFKPAFGGSVVSIIYSKTYPQMATIRPGIFQPLAPNYNRSGSVEEVRISPRLAILEKRGIEFELPTRNMRGL</sequence>
<accession>A0A371R5R4</accession>
<dbReference type="SUPFAM" id="SSF52402">
    <property type="entry name" value="Adenine nucleotide alpha hydrolases-like"/>
    <property type="match status" value="1"/>
</dbReference>
<protein>
    <recommendedName>
        <fullName evidence="1">Electron transfer flavoprotein alpha/beta-subunit N-terminal domain-containing protein</fullName>
    </recommendedName>
</protein>